<dbReference type="InterPro" id="IPR051333">
    <property type="entry name" value="CLIP_Serine_Protease"/>
</dbReference>
<dbReference type="PROSITE" id="PS50240">
    <property type="entry name" value="TRYPSIN_DOM"/>
    <property type="match status" value="1"/>
</dbReference>
<dbReference type="InterPro" id="IPR043504">
    <property type="entry name" value="Peptidase_S1_PA_chymotrypsin"/>
</dbReference>
<evidence type="ECO:0000256" key="1">
    <source>
        <dbReference type="SAM" id="MobiDB-lite"/>
    </source>
</evidence>
<dbReference type="SUPFAM" id="SSF50494">
    <property type="entry name" value="Trypsin-like serine proteases"/>
    <property type="match status" value="1"/>
</dbReference>
<gene>
    <name evidence="3" type="ORF">QYT958_LOCUS36484</name>
</gene>
<dbReference type="InterPro" id="IPR033116">
    <property type="entry name" value="TRYPSIN_SER"/>
</dbReference>
<feature type="domain" description="Peptidase S1" evidence="2">
    <location>
        <begin position="21"/>
        <end position="101"/>
    </location>
</feature>
<accession>A0A821ZJ96</accession>
<reference evidence="3" key="1">
    <citation type="submission" date="2021-02" db="EMBL/GenBank/DDBJ databases">
        <authorList>
            <person name="Nowell W R."/>
        </authorList>
    </citation>
    <scope>NUCLEOTIDE SEQUENCE</scope>
</reference>
<dbReference type="PANTHER" id="PTHR24260">
    <property type="match status" value="1"/>
</dbReference>
<dbReference type="AlphaFoldDB" id="A0A821ZJ96"/>
<dbReference type="InterPro" id="IPR001254">
    <property type="entry name" value="Trypsin_dom"/>
</dbReference>
<feature type="compositionally biased region" description="Low complexity" evidence="1">
    <location>
        <begin position="113"/>
        <end position="130"/>
    </location>
</feature>
<protein>
    <recommendedName>
        <fullName evidence="2">Peptidase S1 domain-containing protein</fullName>
    </recommendedName>
</protein>
<evidence type="ECO:0000313" key="3">
    <source>
        <dbReference type="EMBL" id="CAF4984408.1"/>
    </source>
</evidence>
<proteinExistence type="predicted"/>
<dbReference type="PROSITE" id="PS00135">
    <property type="entry name" value="TRYPSIN_SER"/>
    <property type="match status" value="1"/>
</dbReference>
<dbReference type="EMBL" id="CAJOBR010029101">
    <property type="protein sequence ID" value="CAF4984408.1"/>
    <property type="molecule type" value="Genomic_DNA"/>
</dbReference>
<sequence>RPANIKPQLLQQLYIRTIHHNDSTCARSIGHVTVQFCGGVYEGGKGICYGDSGGPIFEWLGDRWEQVGISSYMMNGCASVGYQSVFTRLAAFYDWIEEVINQSNATTLSSFKTSTAPTTSNTTTFSNNTTTNNAANNPNSYFGICGSFIVVVFQLIH</sequence>
<dbReference type="InterPro" id="IPR009003">
    <property type="entry name" value="Peptidase_S1_PA"/>
</dbReference>
<name>A0A821ZJ96_9BILA</name>
<comment type="caution">
    <text evidence="3">The sequence shown here is derived from an EMBL/GenBank/DDBJ whole genome shotgun (WGS) entry which is preliminary data.</text>
</comment>
<evidence type="ECO:0000313" key="4">
    <source>
        <dbReference type="Proteomes" id="UP000663848"/>
    </source>
</evidence>
<dbReference type="Pfam" id="PF00089">
    <property type="entry name" value="Trypsin"/>
    <property type="match status" value="1"/>
</dbReference>
<dbReference type="Gene3D" id="2.40.10.10">
    <property type="entry name" value="Trypsin-like serine proteases"/>
    <property type="match status" value="1"/>
</dbReference>
<evidence type="ECO:0000259" key="2">
    <source>
        <dbReference type="PROSITE" id="PS50240"/>
    </source>
</evidence>
<dbReference type="Proteomes" id="UP000663848">
    <property type="component" value="Unassembled WGS sequence"/>
</dbReference>
<feature type="non-terminal residue" evidence="3">
    <location>
        <position position="157"/>
    </location>
</feature>
<dbReference type="GO" id="GO:0004252">
    <property type="term" value="F:serine-type endopeptidase activity"/>
    <property type="evidence" value="ECO:0007669"/>
    <property type="project" value="InterPro"/>
</dbReference>
<dbReference type="GO" id="GO:0006508">
    <property type="term" value="P:proteolysis"/>
    <property type="evidence" value="ECO:0007669"/>
    <property type="project" value="InterPro"/>
</dbReference>
<organism evidence="3 4">
    <name type="scientific">Rotaria socialis</name>
    <dbReference type="NCBI Taxonomy" id="392032"/>
    <lineage>
        <taxon>Eukaryota</taxon>
        <taxon>Metazoa</taxon>
        <taxon>Spiralia</taxon>
        <taxon>Gnathifera</taxon>
        <taxon>Rotifera</taxon>
        <taxon>Eurotatoria</taxon>
        <taxon>Bdelloidea</taxon>
        <taxon>Philodinida</taxon>
        <taxon>Philodinidae</taxon>
        <taxon>Rotaria</taxon>
    </lineage>
</organism>
<dbReference type="PANTHER" id="PTHR24260:SF136">
    <property type="entry name" value="GH08193P-RELATED"/>
    <property type="match status" value="1"/>
</dbReference>
<feature type="region of interest" description="Disordered" evidence="1">
    <location>
        <begin position="111"/>
        <end position="130"/>
    </location>
</feature>